<sequence length="165" mass="18772">MSRPDRDAAFSEFVAARQGHLRRVAYALCGDWHRAEDLLQTSLTKLYVAWPRIRHEGGEEAYCRQIMVRANIDESRRPWRRERPSDRLPELQAEGATPVEERSALFDALQDLPEQQRKVVVLRHWLGLSVREAAVELGISEGTVKSHSSRGLAALEAVLSPQRHA</sequence>
<accession>A0A4Q2SNW3</accession>
<dbReference type="Pfam" id="PF08281">
    <property type="entry name" value="Sigma70_r4_2"/>
    <property type="match status" value="1"/>
</dbReference>
<dbReference type="SUPFAM" id="SSF88659">
    <property type="entry name" value="Sigma3 and sigma4 domains of RNA polymerase sigma factors"/>
    <property type="match status" value="1"/>
</dbReference>
<evidence type="ECO:0000259" key="6">
    <source>
        <dbReference type="Pfam" id="PF04542"/>
    </source>
</evidence>
<dbReference type="GO" id="GO:0003677">
    <property type="term" value="F:DNA binding"/>
    <property type="evidence" value="ECO:0007669"/>
    <property type="project" value="UniProtKB-KW"/>
</dbReference>
<evidence type="ECO:0000256" key="3">
    <source>
        <dbReference type="ARBA" id="ARBA00023082"/>
    </source>
</evidence>
<dbReference type="SUPFAM" id="SSF88946">
    <property type="entry name" value="Sigma2 domain of RNA polymerase sigma factors"/>
    <property type="match status" value="1"/>
</dbReference>
<proteinExistence type="inferred from homology"/>
<dbReference type="GO" id="GO:0006352">
    <property type="term" value="P:DNA-templated transcription initiation"/>
    <property type="evidence" value="ECO:0007669"/>
    <property type="project" value="InterPro"/>
</dbReference>
<dbReference type="Gene3D" id="1.10.1740.10">
    <property type="match status" value="1"/>
</dbReference>
<organism evidence="8 9">
    <name type="scientific">Nocardioides zhouii</name>
    <dbReference type="NCBI Taxonomy" id="1168729"/>
    <lineage>
        <taxon>Bacteria</taxon>
        <taxon>Bacillati</taxon>
        <taxon>Actinomycetota</taxon>
        <taxon>Actinomycetes</taxon>
        <taxon>Propionibacteriales</taxon>
        <taxon>Nocardioidaceae</taxon>
        <taxon>Nocardioides</taxon>
    </lineage>
</organism>
<comment type="caution">
    <text evidence="8">The sequence shown here is derived from an EMBL/GenBank/DDBJ whole genome shotgun (WGS) entry which is preliminary data.</text>
</comment>
<dbReference type="PANTHER" id="PTHR43133">
    <property type="entry name" value="RNA POLYMERASE ECF-TYPE SIGMA FACTO"/>
    <property type="match status" value="1"/>
</dbReference>
<keyword evidence="4" id="KW-0238">DNA-binding</keyword>
<dbReference type="InterPro" id="IPR007627">
    <property type="entry name" value="RNA_pol_sigma70_r2"/>
</dbReference>
<evidence type="ECO:0000256" key="1">
    <source>
        <dbReference type="ARBA" id="ARBA00010641"/>
    </source>
</evidence>
<evidence type="ECO:0000256" key="5">
    <source>
        <dbReference type="ARBA" id="ARBA00023163"/>
    </source>
</evidence>
<gene>
    <name evidence="8" type="ORF">EUA94_14330</name>
</gene>
<evidence type="ECO:0000313" key="9">
    <source>
        <dbReference type="Proteomes" id="UP000291101"/>
    </source>
</evidence>
<reference evidence="8 9" key="1">
    <citation type="submission" date="2019-01" db="EMBL/GenBank/DDBJ databases">
        <title>Novel species of Nocardioides.</title>
        <authorList>
            <person name="Liu Q."/>
            <person name="X Y.-H."/>
        </authorList>
    </citation>
    <scope>NUCLEOTIDE SEQUENCE [LARGE SCALE GENOMIC DNA]</scope>
    <source>
        <strain evidence="8 9">HLT2-9</strain>
    </source>
</reference>
<evidence type="ECO:0000256" key="4">
    <source>
        <dbReference type="ARBA" id="ARBA00023125"/>
    </source>
</evidence>
<dbReference type="InterPro" id="IPR014325">
    <property type="entry name" value="RNA_pol_sigma-E_actinobac"/>
</dbReference>
<keyword evidence="2" id="KW-0805">Transcription regulation</keyword>
<evidence type="ECO:0000313" key="8">
    <source>
        <dbReference type="EMBL" id="RYC07466.1"/>
    </source>
</evidence>
<dbReference type="EMBL" id="SDWV01000014">
    <property type="protein sequence ID" value="RYC07466.1"/>
    <property type="molecule type" value="Genomic_DNA"/>
</dbReference>
<dbReference type="InterPro" id="IPR014284">
    <property type="entry name" value="RNA_pol_sigma-70_dom"/>
</dbReference>
<dbReference type="Proteomes" id="UP000291101">
    <property type="component" value="Unassembled WGS sequence"/>
</dbReference>
<evidence type="ECO:0000256" key="2">
    <source>
        <dbReference type="ARBA" id="ARBA00023015"/>
    </source>
</evidence>
<dbReference type="InterPro" id="IPR013249">
    <property type="entry name" value="RNA_pol_sigma70_r4_t2"/>
</dbReference>
<feature type="domain" description="RNA polymerase sigma factor 70 region 4 type 2" evidence="7">
    <location>
        <begin position="104"/>
        <end position="155"/>
    </location>
</feature>
<dbReference type="RefSeq" id="WP_129427559.1">
    <property type="nucleotide sequence ID" value="NZ_SDWV01000014.1"/>
</dbReference>
<dbReference type="InterPro" id="IPR013324">
    <property type="entry name" value="RNA_pol_sigma_r3/r4-like"/>
</dbReference>
<comment type="similarity">
    <text evidence="1">Belongs to the sigma-70 factor family. ECF subfamily.</text>
</comment>
<dbReference type="Gene3D" id="1.10.10.10">
    <property type="entry name" value="Winged helix-like DNA-binding domain superfamily/Winged helix DNA-binding domain"/>
    <property type="match status" value="1"/>
</dbReference>
<dbReference type="InterPro" id="IPR013325">
    <property type="entry name" value="RNA_pol_sigma_r2"/>
</dbReference>
<dbReference type="PANTHER" id="PTHR43133:SF50">
    <property type="entry name" value="ECF RNA POLYMERASE SIGMA FACTOR SIGM"/>
    <property type="match status" value="1"/>
</dbReference>
<keyword evidence="3" id="KW-0731">Sigma factor</keyword>
<dbReference type="OrthoDB" id="3292386at2"/>
<keyword evidence="9" id="KW-1185">Reference proteome</keyword>
<dbReference type="CDD" id="cd06171">
    <property type="entry name" value="Sigma70_r4"/>
    <property type="match status" value="1"/>
</dbReference>
<dbReference type="NCBIfam" id="TIGR02937">
    <property type="entry name" value="sigma70-ECF"/>
    <property type="match status" value="1"/>
</dbReference>
<dbReference type="InterPro" id="IPR036388">
    <property type="entry name" value="WH-like_DNA-bd_sf"/>
</dbReference>
<dbReference type="Pfam" id="PF04542">
    <property type="entry name" value="Sigma70_r2"/>
    <property type="match status" value="1"/>
</dbReference>
<dbReference type="InterPro" id="IPR039425">
    <property type="entry name" value="RNA_pol_sigma-70-like"/>
</dbReference>
<name>A0A4Q2SNW3_9ACTN</name>
<feature type="domain" description="RNA polymerase sigma-70 region 2" evidence="6">
    <location>
        <begin position="14"/>
        <end position="80"/>
    </location>
</feature>
<protein>
    <submittedName>
        <fullName evidence="8">SigE family RNA polymerase sigma factor</fullName>
    </submittedName>
</protein>
<dbReference type="AlphaFoldDB" id="A0A4Q2SNW3"/>
<evidence type="ECO:0000259" key="7">
    <source>
        <dbReference type="Pfam" id="PF08281"/>
    </source>
</evidence>
<dbReference type="NCBIfam" id="TIGR02983">
    <property type="entry name" value="SigE-fam_strep"/>
    <property type="match status" value="1"/>
</dbReference>
<keyword evidence="5" id="KW-0804">Transcription</keyword>
<dbReference type="GO" id="GO:0016987">
    <property type="term" value="F:sigma factor activity"/>
    <property type="evidence" value="ECO:0007669"/>
    <property type="project" value="UniProtKB-KW"/>
</dbReference>